<evidence type="ECO:0000313" key="9">
    <source>
        <dbReference type="Proteomes" id="UP000693970"/>
    </source>
</evidence>
<name>A0A9K3LJM6_9STRA</name>
<evidence type="ECO:0000256" key="3">
    <source>
        <dbReference type="ARBA" id="ARBA00022643"/>
    </source>
</evidence>
<dbReference type="Pfam" id="PF01207">
    <property type="entry name" value="Dus"/>
    <property type="match status" value="1"/>
</dbReference>
<keyword evidence="2" id="KW-0285">Flavoprotein</keyword>
<organism evidence="8 9">
    <name type="scientific">Nitzschia inconspicua</name>
    <dbReference type="NCBI Taxonomy" id="303405"/>
    <lineage>
        <taxon>Eukaryota</taxon>
        <taxon>Sar</taxon>
        <taxon>Stramenopiles</taxon>
        <taxon>Ochrophyta</taxon>
        <taxon>Bacillariophyta</taxon>
        <taxon>Bacillariophyceae</taxon>
        <taxon>Bacillariophycidae</taxon>
        <taxon>Bacillariales</taxon>
        <taxon>Bacillariaceae</taxon>
        <taxon>Nitzschia</taxon>
    </lineage>
</organism>
<gene>
    <name evidence="8" type="ORF">IV203_026300</name>
</gene>
<dbReference type="OrthoDB" id="42351at2759"/>
<keyword evidence="6" id="KW-0520">NAD</keyword>
<dbReference type="EMBL" id="JAGRRH010000010">
    <property type="protein sequence ID" value="KAG7362940.1"/>
    <property type="molecule type" value="Genomic_DNA"/>
</dbReference>
<evidence type="ECO:0000259" key="7">
    <source>
        <dbReference type="Pfam" id="PF01207"/>
    </source>
</evidence>
<dbReference type="InterPro" id="IPR035587">
    <property type="entry name" value="DUS-like_FMN-bd"/>
</dbReference>
<protein>
    <submittedName>
        <fullName evidence="8">Dihydrouridine synthase</fullName>
    </submittedName>
</protein>
<reference evidence="8" key="2">
    <citation type="submission" date="2021-04" db="EMBL/GenBank/DDBJ databases">
        <authorList>
            <person name="Podell S."/>
        </authorList>
    </citation>
    <scope>NUCLEOTIDE SEQUENCE</scope>
    <source>
        <strain evidence="8">Hildebrandi</strain>
    </source>
</reference>
<comment type="cofactor">
    <cofactor evidence="1">
        <name>FMN</name>
        <dbReference type="ChEBI" id="CHEBI:58210"/>
    </cofactor>
</comment>
<evidence type="ECO:0000313" key="8">
    <source>
        <dbReference type="EMBL" id="KAG7362940.1"/>
    </source>
</evidence>
<evidence type="ECO:0000256" key="2">
    <source>
        <dbReference type="ARBA" id="ARBA00022630"/>
    </source>
</evidence>
<dbReference type="PANTHER" id="PTHR11082">
    <property type="entry name" value="TRNA-DIHYDROURIDINE SYNTHASE"/>
    <property type="match status" value="1"/>
</dbReference>
<evidence type="ECO:0000256" key="1">
    <source>
        <dbReference type="ARBA" id="ARBA00001917"/>
    </source>
</evidence>
<dbReference type="PANTHER" id="PTHR11082:SF5">
    <property type="entry name" value="TRNA-DIHYDROURIDINE(16_17) SYNTHASE [NAD(P)(+)]-LIKE"/>
    <property type="match status" value="1"/>
</dbReference>
<evidence type="ECO:0000256" key="5">
    <source>
        <dbReference type="ARBA" id="ARBA00023002"/>
    </source>
</evidence>
<keyword evidence="3" id="KW-0288">FMN</keyword>
<comment type="caution">
    <text evidence="8">The sequence shown here is derived from an EMBL/GenBank/DDBJ whole genome shotgun (WGS) entry which is preliminary data.</text>
</comment>
<accession>A0A9K3LJM6</accession>
<dbReference type="CDD" id="cd02801">
    <property type="entry name" value="DUS_like_FMN"/>
    <property type="match status" value="1"/>
</dbReference>
<sequence length="446" mass="50904">MAVAEIQNVKDHRIHQQHDGIEKTNCSIRNKIWMAPMVRGSDLAFRNLVRQQGHIATPCFSPMIRADQVLEASHYLATIENPKDIPPNDLQHLHEDVVLVLTDILADQEPLIVQLCGCHPDVFYRACRFLLKLKNQQSQSCKIVGLDLNLGCPQDCANVCNFGAFLAEEHPDLALQCVAAMKRAIYEDQRDGCTNPPRLSCKIRLRHTTQDTIDFARQLRNHGCELLTVHCRRRQDKHDGAPDYKAGRQLVQALQDSKFPILINGDVVCLQDAERVLTQTQAHGIMIARGFLKNPLLLVNTTTTMMSSSEPFSPSFTLSMAALYLEHVEQHSPPSSLYIRKHLQWLFRAHLRPSNGKRFENFSDDDWKSKLWTFLQRPYLETVYQFRCLLGLYARNWMEEGVEMHVPASLVEHCHATFREIRHGRVPSKNEDGKVEEEGLGAGLFD</sequence>
<keyword evidence="4" id="KW-0521">NADP</keyword>
<dbReference type="Proteomes" id="UP000693970">
    <property type="component" value="Unassembled WGS sequence"/>
</dbReference>
<keyword evidence="9" id="KW-1185">Reference proteome</keyword>
<dbReference type="GO" id="GO:0017150">
    <property type="term" value="F:tRNA dihydrouridine synthase activity"/>
    <property type="evidence" value="ECO:0007669"/>
    <property type="project" value="InterPro"/>
</dbReference>
<reference evidence="8" key="1">
    <citation type="journal article" date="2021" name="Sci. Rep.">
        <title>Diploid genomic architecture of Nitzschia inconspicua, an elite biomass production diatom.</title>
        <authorList>
            <person name="Oliver A."/>
            <person name="Podell S."/>
            <person name="Pinowska A."/>
            <person name="Traller J.C."/>
            <person name="Smith S.R."/>
            <person name="McClure R."/>
            <person name="Beliaev A."/>
            <person name="Bohutskyi P."/>
            <person name="Hill E.A."/>
            <person name="Rabines A."/>
            <person name="Zheng H."/>
            <person name="Allen L.Z."/>
            <person name="Kuo A."/>
            <person name="Grigoriev I.V."/>
            <person name="Allen A.E."/>
            <person name="Hazlebeck D."/>
            <person name="Allen E.E."/>
        </authorList>
    </citation>
    <scope>NUCLEOTIDE SEQUENCE</scope>
    <source>
        <strain evidence="8">Hildebrandi</strain>
    </source>
</reference>
<dbReference type="GO" id="GO:0050660">
    <property type="term" value="F:flavin adenine dinucleotide binding"/>
    <property type="evidence" value="ECO:0007669"/>
    <property type="project" value="InterPro"/>
</dbReference>
<dbReference type="InterPro" id="IPR018517">
    <property type="entry name" value="tRNA_hU_synthase_CS"/>
</dbReference>
<evidence type="ECO:0000256" key="4">
    <source>
        <dbReference type="ARBA" id="ARBA00022857"/>
    </source>
</evidence>
<dbReference type="PROSITE" id="PS01136">
    <property type="entry name" value="UPF0034"/>
    <property type="match status" value="1"/>
</dbReference>
<proteinExistence type="predicted"/>
<evidence type="ECO:0000256" key="6">
    <source>
        <dbReference type="ARBA" id="ARBA00023027"/>
    </source>
</evidence>
<keyword evidence="5" id="KW-0560">Oxidoreductase</keyword>
<feature type="domain" description="DUS-like FMN-binding" evidence="7">
    <location>
        <begin position="34"/>
        <end position="350"/>
    </location>
</feature>
<dbReference type="AlphaFoldDB" id="A0A9K3LJM6"/>